<dbReference type="FunFam" id="3.30.1180.20:FF:000001">
    <property type="entry name" value="Dihydroxyacetone kinase 1"/>
    <property type="match status" value="1"/>
</dbReference>
<feature type="compositionally biased region" description="Low complexity" evidence="5">
    <location>
        <begin position="334"/>
        <end position="351"/>
    </location>
</feature>
<organism evidence="8 9">
    <name type="scientific">Actinoalloteichus fjordicus</name>
    <dbReference type="NCBI Taxonomy" id="1612552"/>
    <lineage>
        <taxon>Bacteria</taxon>
        <taxon>Bacillati</taxon>
        <taxon>Actinomycetota</taxon>
        <taxon>Actinomycetes</taxon>
        <taxon>Pseudonocardiales</taxon>
        <taxon>Pseudonocardiaceae</taxon>
        <taxon>Actinoalloteichus</taxon>
    </lineage>
</organism>
<dbReference type="GO" id="GO:0005524">
    <property type="term" value="F:ATP binding"/>
    <property type="evidence" value="ECO:0007669"/>
    <property type="project" value="UniProtKB-KW"/>
</dbReference>
<keyword evidence="3 8" id="KW-0418">Kinase</keyword>
<dbReference type="KEGG" id="acad:UA74_19970"/>
<accession>A0AAC9LGR9</accession>
<dbReference type="InterPro" id="IPR004007">
    <property type="entry name" value="DhaL_dom"/>
</dbReference>
<evidence type="ECO:0000256" key="4">
    <source>
        <dbReference type="ARBA" id="ARBA00022840"/>
    </source>
</evidence>
<dbReference type="PANTHER" id="PTHR28629:SF4">
    <property type="entry name" value="TRIOKINASE_FMN CYCLASE"/>
    <property type="match status" value="1"/>
</dbReference>
<dbReference type="EC" id="2.7.1.29" evidence="8"/>
<feature type="domain" description="DhaK" evidence="7">
    <location>
        <begin position="7"/>
        <end position="331"/>
    </location>
</feature>
<evidence type="ECO:0000256" key="1">
    <source>
        <dbReference type="ARBA" id="ARBA00022679"/>
    </source>
</evidence>
<keyword evidence="2" id="KW-0547">Nucleotide-binding</keyword>
<proteinExistence type="predicted"/>
<dbReference type="GO" id="GO:0005829">
    <property type="term" value="C:cytosol"/>
    <property type="evidence" value="ECO:0007669"/>
    <property type="project" value="TreeGrafter"/>
</dbReference>
<dbReference type="PROSITE" id="PS51481">
    <property type="entry name" value="DHAK"/>
    <property type="match status" value="1"/>
</dbReference>
<dbReference type="SUPFAM" id="SSF101473">
    <property type="entry name" value="DhaL-like"/>
    <property type="match status" value="1"/>
</dbReference>
<dbReference type="AlphaFoldDB" id="A0AAC9LGR9"/>
<dbReference type="InterPro" id="IPR050861">
    <property type="entry name" value="Dihydroxyacetone_Kinase"/>
</dbReference>
<dbReference type="InterPro" id="IPR004006">
    <property type="entry name" value="DhaK_dom"/>
</dbReference>
<keyword evidence="1 8" id="KW-0808">Transferase</keyword>
<evidence type="ECO:0000313" key="8">
    <source>
        <dbReference type="EMBL" id="APU16019.1"/>
    </source>
</evidence>
<evidence type="ECO:0000256" key="3">
    <source>
        <dbReference type="ARBA" id="ARBA00022777"/>
    </source>
</evidence>
<dbReference type="FunFam" id="3.40.50.10440:FF:000001">
    <property type="entry name" value="Dihydroxyacetone kinase, DhaK subunit"/>
    <property type="match status" value="1"/>
</dbReference>
<feature type="region of interest" description="Disordered" evidence="5">
    <location>
        <begin position="332"/>
        <end position="351"/>
    </location>
</feature>
<dbReference type="Gene3D" id="3.40.50.10440">
    <property type="entry name" value="Dihydroxyacetone kinase, domain 1"/>
    <property type="match status" value="1"/>
</dbReference>
<dbReference type="GO" id="GO:0004371">
    <property type="term" value="F:glycerone kinase activity"/>
    <property type="evidence" value="ECO:0007669"/>
    <property type="project" value="UniProtKB-EC"/>
</dbReference>
<evidence type="ECO:0000256" key="2">
    <source>
        <dbReference type="ARBA" id="ARBA00022741"/>
    </source>
</evidence>
<dbReference type="PROSITE" id="PS51480">
    <property type="entry name" value="DHAL"/>
    <property type="match status" value="1"/>
</dbReference>
<dbReference type="Gene3D" id="1.25.40.340">
    <property type="match status" value="1"/>
</dbReference>
<feature type="region of interest" description="Disordered" evidence="5">
    <location>
        <begin position="357"/>
        <end position="394"/>
    </location>
</feature>
<evidence type="ECO:0000256" key="5">
    <source>
        <dbReference type="SAM" id="MobiDB-lite"/>
    </source>
</evidence>
<dbReference type="PANTHER" id="PTHR28629">
    <property type="entry name" value="TRIOKINASE/FMN CYCLASE"/>
    <property type="match status" value="1"/>
</dbReference>
<keyword evidence="9" id="KW-1185">Reference proteome</keyword>
<dbReference type="SMART" id="SM01120">
    <property type="entry name" value="Dak2"/>
    <property type="match status" value="1"/>
</dbReference>
<dbReference type="Gene3D" id="3.30.1180.20">
    <property type="entry name" value="Dihydroxyacetone kinase, domain 2"/>
    <property type="match status" value="1"/>
</dbReference>
<dbReference type="RefSeq" id="WP_075765154.1">
    <property type="nucleotide sequence ID" value="NZ_CP016076.1"/>
</dbReference>
<reference evidence="9" key="1">
    <citation type="submission" date="2016-06" db="EMBL/GenBank/DDBJ databases">
        <title>Complete genome sequence of Actinoalloteichus fjordicus DSM 46855 (=ADI127-17), type strain of the new species Actinoalloteichus fjordicus.</title>
        <authorList>
            <person name="Ruckert C."/>
            <person name="Nouioui I."/>
            <person name="Willmese J."/>
            <person name="van Wezel G."/>
            <person name="Klenk H.-P."/>
            <person name="Kalinowski J."/>
            <person name="Zotchev S.B."/>
        </authorList>
    </citation>
    <scope>NUCLEOTIDE SEQUENCE [LARGE SCALE GENOMIC DNA]</scope>
    <source>
        <strain evidence="9">ADI127-7</strain>
    </source>
</reference>
<dbReference type="Pfam" id="PF02733">
    <property type="entry name" value="Dak1"/>
    <property type="match status" value="1"/>
</dbReference>
<dbReference type="NCBIfam" id="NF011049">
    <property type="entry name" value="PRK14479.1"/>
    <property type="match status" value="1"/>
</dbReference>
<dbReference type="SUPFAM" id="SSF82549">
    <property type="entry name" value="DAK1/DegV-like"/>
    <property type="match status" value="1"/>
</dbReference>
<sequence>MTRLFNDPTDFAEELVDGLVAAHQNRIRRVPGGVVRTDRAAPGTVAVVIGGGSGHHPAFGGLVGAGLAHGAAMGDLFASPSARQIRSVAEAVDAGGGVLLSYGNYAGDVLHFGLAQEQLHAAGIPCRSVAVTDDVASADEARRADRRGIAGDLVVFKAASAAAEAGYDLDAVARVAAHANDRTRSFGVAFTGCTLPGAAEPLFTVPPGRMAVGMGIHGEPGIGEQDVPTADELAELFVTTLLAEIPADVTETGDRRAAVLLNGLGSVKYEELFVVYRRVAALLAEAGVEIIEPEVGELVTSFDMAGVSLTLTWLDDELARFWQAPADAPAYRKGGATQAGGTAPTGPAAGTAVHVTGSAAQAGTTDSAGSAGTTPGEQVGATAAEQAGSSVPATEESRAAAVRVLAALTAVRDAIEDAAEELGRIDAVAGDGDHGIGMTRGARACVDAAEAAVDSGAGAGTTLGRGAEAWADRAGGTSGALWGAALTALGAALGDQSRPDGPAVVTGVTAAETAVRRLGGAEVGDKTMIDVLTPFASALSSQITAGTALPDAWGSAAVVADRAAADTSALLPRRGRARPLAEKSLGTPDAGAVSLALIVRAVHGVLTDR</sequence>
<evidence type="ECO:0000259" key="6">
    <source>
        <dbReference type="PROSITE" id="PS51480"/>
    </source>
</evidence>
<feature type="compositionally biased region" description="Low complexity" evidence="5">
    <location>
        <begin position="357"/>
        <end position="376"/>
    </location>
</feature>
<dbReference type="Pfam" id="PF02734">
    <property type="entry name" value="Dak2"/>
    <property type="match status" value="1"/>
</dbReference>
<dbReference type="GO" id="GO:0019563">
    <property type="term" value="P:glycerol catabolic process"/>
    <property type="evidence" value="ECO:0007669"/>
    <property type="project" value="TreeGrafter"/>
</dbReference>
<gene>
    <name evidence="8" type="ORF">UA74_19970</name>
</gene>
<evidence type="ECO:0000259" key="7">
    <source>
        <dbReference type="PROSITE" id="PS51481"/>
    </source>
</evidence>
<feature type="domain" description="DhaL" evidence="6">
    <location>
        <begin position="402"/>
        <end position="604"/>
    </location>
</feature>
<dbReference type="EMBL" id="CP016076">
    <property type="protein sequence ID" value="APU16019.1"/>
    <property type="molecule type" value="Genomic_DNA"/>
</dbReference>
<dbReference type="Proteomes" id="UP000185511">
    <property type="component" value="Chromosome"/>
</dbReference>
<keyword evidence="4" id="KW-0067">ATP-binding</keyword>
<name>A0AAC9LGR9_9PSEU</name>
<evidence type="ECO:0000313" key="9">
    <source>
        <dbReference type="Proteomes" id="UP000185511"/>
    </source>
</evidence>
<dbReference type="FunFam" id="1.25.40.340:FF:000002">
    <property type="entry name" value="Dihydroxyacetone kinase, L subunit"/>
    <property type="match status" value="1"/>
</dbReference>
<protein>
    <submittedName>
        <fullName evidence="8">Homodimeric dihydroxyacetone kinase</fullName>
        <ecNumber evidence="8">2.7.1.29</ecNumber>
    </submittedName>
</protein>
<dbReference type="InterPro" id="IPR036117">
    <property type="entry name" value="DhaL_dom_sf"/>
</dbReference>